<dbReference type="GO" id="GO:0005737">
    <property type="term" value="C:cytoplasm"/>
    <property type="evidence" value="ECO:0007669"/>
    <property type="project" value="UniProtKB-SubCell"/>
</dbReference>
<accession>A0A9Q1KHG3</accession>
<reference evidence="6" key="1">
    <citation type="submission" date="2022-04" db="EMBL/GenBank/DDBJ databases">
        <title>Carnegiea gigantea Genome sequencing and assembly v2.</title>
        <authorList>
            <person name="Copetti D."/>
            <person name="Sanderson M.J."/>
            <person name="Burquez A."/>
            <person name="Wojciechowski M.F."/>
        </authorList>
    </citation>
    <scope>NUCLEOTIDE SEQUENCE</scope>
    <source>
        <strain evidence="6">SGP5-SGP5p</strain>
        <tissue evidence="6">Aerial part</tissue>
    </source>
</reference>
<keyword evidence="2" id="KW-0963">Cytoplasm</keyword>
<dbReference type="Pfam" id="PF00227">
    <property type="entry name" value="Proteasome"/>
    <property type="match status" value="1"/>
</dbReference>
<dbReference type="PROSITE" id="PS51475">
    <property type="entry name" value="PROTEASOME_ALPHA_2"/>
    <property type="match status" value="1"/>
</dbReference>
<dbReference type="PROSITE" id="PS00388">
    <property type="entry name" value="PROTEASOME_ALPHA_1"/>
    <property type="match status" value="1"/>
</dbReference>
<comment type="caution">
    <text evidence="6">The sequence shown here is derived from an EMBL/GenBank/DDBJ whole genome shotgun (WGS) entry which is preliminary data.</text>
</comment>
<dbReference type="SMART" id="SM00948">
    <property type="entry name" value="Proteasome_A_N"/>
    <property type="match status" value="1"/>
</dbReference>
<dbReference type="InterPro" id="IPR029055">
    <property type="entry name" value="Ntn_hydrolases_N"/>
</dbReference>
<dbReference type="GO" id="GO:0019773">
    <property type="term" value="C:proteasome core complex, alpha-subunit complex"/>
    <property type="evidence" value="ECO:0007669"/>
    <property type="project" value="UniProtKB-UniRule"/>
</dbReference>
<dbReference type="SUPFAM" id="SSF56235">
    <property type="entry name" value="N-terminal nucleophile aminohydrolases (Ntn hydrolases)"/>
    <property type="match status" value="2"/>
</dbReference>
<keyword evidence="3 4" id="KW-0647">Proteasome</keyword>
<dbReference type="PANTHER" id="PTHR11599">
    <property type="entry name" value="PROTEASOME SUBUNIT ALPHA/BETA"/>
    <property type="match status" value="1"/>
</dbReference>
<protein>
    <recommendedName>
        <fullName evidence="5">Proteasome alpha-type subunits domain-containing protein</fullName>
    </recommendedName>
</protein>
<comment type="similarity">
    <text evidence="4">Belongs to the peptidase T1A family.</text>
</comment>
<dbReference type="InterPro" id="IPR023332">
    <property type="entry name" value="Proteasome_alpha-type"/>
</dbReference>
<dbReference type="AlphaFoldDB" id="A0A9Q1KHG3"/>
<dbReference type="CDD" id="cd03755">
    <property type="entry name" value="proteasome_alpha_type_7"/>
    <property type="match status" value="1"/>
</dbReference>
<evidence type="ECO:0000259" key="5">
    <source>
        <dbReference type="PROSITE" id="PS00388"/>
    </source>
</evidence>
<dbReference type="FunFam" id="3.60.20.10:FF:000004">
    <property type="entry name" value="Proteasome subunit alpha type-4"/>
    <property type="match status" value="1"/>
</dbReference>
<dbReference type="OrthoDB" id="431557at2759"/>
<comment type="subcellular location">
    <subcellularLocation>
        <location evidence="1">Cytoplasm</location>
    </subcellularLocation>
</comment>
<feature type="domain" description="Proteasome alpha-type subunits" evidence="5">
    <location>
        <begin position="4"/>
        <end position="26"/>
    </location>
</feature>
<evidence type="ECO:0000313" key="6">
    <source>
        <dbReference type="EMBL" id="KAJ8443600.1"/>
    </source>
</evidence>
<dbReference type="EMBL" id="JAKOGI010000115">
    <property type="protein sequence ID" value="KAJ8443600.1"/>
    <property type="molecule type" value="Genomic_DNA"/>
</dbReference>
<organism evidence="6 7">
    <name type="scientific">Carnegiea gigantea</name>
    <dbReference type="NCBI Taxonomy" id="171969"/>
    <lineage>
        <taxon>Eukaryota</taxon>
        <taxon>Viridiplantae</taxon>
        <taxon>Streptophyta</taxon>
        <taxon>Embryophyta</taxon>
        <taxon>Tracheophyta</taxon>
        <taxon>Spermatophyta</taxon>
        <taxon>Magnoliopsida</taxon>
        <taxon>eudicotyledons</taxon>
        <taxon>Gunneridae</taxon>
        <taxon>Pentapetalae</taxon>
        <taxon>Caryophyllales</taxon>
        <taxon>Cactineae</taxon>
        <taxon>Cactaceae</taxon>
        <taxon>Cactoideae</taxon>
        <taxon>Echinocereeae</taxon>
        <taxon>Carnegiea</taxon>
    </lineage>
</organism>
<dbReference type="Proteomes" id="UP001153076">
    <property type="component" value="Unassembled WGS sequence"/>
</dbReference>
<dbReference type="GO" id="GO:0006511">
    <property type="term" value="P:ubiquitin-dependent protein catabolic process"/>
    <property type="evidence" value="ECO:0007669"/>
    <property type="project" value="InterPro"/>
</dbReference>
<dbReference type="Gene3D" id="3.60.20.10">
    <property type="entry name" value="Glutamine Phosphoribosylpyrophosphate, subunit 1, domain 1"/>
    <property type="match status" value="2"/>
</dbReference>
<evidence type="ECO:0000256" key="3">
    <source>
        <dbReference type="ARBA" id="ARBA00022942"/>
    </source>
</evidence>
<dbReference type="InterPro" id="IPR000426">
    <property type="entry name" value="Proteasome_asu_N"/>
</dbReference>
<name>A0A9Q1KHG3_9CARY</name>
<evidence type="ECO:0000256" key="1">
    <source>
        <dbReference type="ARBA" id="ARBA00004496"/>
    </source>
</evidence>
<evidence type="ECO:0000313" key="7">
    <source>
        <dbReference type="Proteomes" id="UP001153076"/>
    </source>
</evidence>
<gene>
    <name evidence="6" type="ORF">Cgig2_019582</name>
</gene>
<proteinExistence type="inferred from homology"/>
<dbReference type="InterPro" id="IPR001353">
    <property type="entry name" value="Proteasome_sua/b"/>
</dbReference>
<evidence type="ECO:0000256" key="2">
    <source>
        <dbReference type="ARBA" id="ARBA00022490"/>
    </source>
</evidence>
<dbReference type="InterPro" id="IPR050115">
    <property type="entry name" value="Proteasome_alpha"/>
</dbReference>
<keyword evidence="7" id="KW-1185">Reference proteome</keyword>
<evidence type="ECO:0000256" key="4">
    <source>
        <dbReference type="PROSITE-ProRule" id="PRU00808"/>
    </source>
</evidence>
<sequence length="362" mass="39840">MARYDRAITVFSPDGHLFQVEYALEAVRKGNAAVGVRGTDTIVLAVEKKSAPKLQDSRLGWVGLARYGWPRGSVELFPYPRVLSRQVVLEEGGQIPLSLDSGEAVSTRPFSELFTEYYSITKEIEDSLVRHFALVSTPLQCKLTVDKDFASCMEVHVRMANIDRSIMSCSQSVKKIVSLDNHIALACAGLKADARVLINRARIECQSHRLTLEDPVTVEYITRYIAGLQQKYTQSGGVRPFGLSTLIVGFDPYTGVPALYQTDPSGTFSAWKANATGRNSNSIREFLEKNYKETSGQETVKLAIRALLEVVESGGKNLEVAVMTQEHGLRQLEEPEIDAIVAEIEAEKAAAEAAKKAPAKET</sequence>
<dbReference type="Pfam" id="PF10584">
    <property type="entry name" value="Proteasome_A_N"/>
    <property type="match status" value="1"/>
</dbReference>